<reference evidence="8" key="2">
    <citation type="submission" date="2022-07" db="EMBL/GenBank/DDBJ databases">
        <authorList>
            <person name="Goncalves M.F.M."/>
            <person name="Hilario S."/>
            <person name="Van De Peer Y."/>
            <person name="Esteves A.C."/>
            <person name="Alves A."/>
        </authorList>
    </citation>
    <scope>NUCLEOTIDE SEQUENCE</scope>
    <source>
        <strain evidence="8">MUM 19.33</strain>
    </source>
</reference>
<dbReference type="Pfam" id="PF07690">
    <property type="entry name" value="MFS_1"/>
    <property type="match status" value="1"/>
</dbReference>
<keyword evidence="9" id="KW-1185">Reference proteome</keyword>
<feature type="transmembrane region" description="Helical" evidence="7">
    <location>
        <begin position="422"/>
        <end position="443"/>
    </location>
</feature>
<feature type="region of interest" description="Disordered" evidence="6">
    <location>
        <begin position="1"/>
        <end position="27"/>
    </location>
</feature>
<dbReference type="InterPro" id="IPR011701">
    <property type="entry name" value="MFS"/>
</dbReference>
<evidence type="ECO:0000256" key="5">
    <source>
        <dbReference type="ARBA" id="ARBA00023136"/>
    </source>
</evidence>
<keyword evidence="3 7" id="KW-0812">Transmembrane</keyword>
<dbReference type="CDD" id="cd12148">
    <property type="entry name" value="fungal_TF_MHR"/>
    <property type="match status" value="1"/>
</dbReference>
<feature type="transmembrane region" description="Helical" evidence="7">
    <location>
        <begin position="367"/>
        <end position="386"/>
    </location>
</feature>
<evidence type="ECO:0000256" key="2">
    <source>
        <dbReference type="ARBA" id="ARBA00022448"/>
    </source>
</evidence>
<dbReference type="PANTHER" id="PTHR43791">
    <property type="entry name" value="PERMEASE-RELATED"/>
    <property type="match status" value="1"/>
</dbReference>
<dbReference type="InterPro" id="IPR036259">
    <property type="entry name" value="MFS_trans_sf"/>
</dbReference>
<evidence type="ECO:0000256" key="1">
    <source>
        <dbReference type="ARBA" id="ARBA00004141"/>
    </source>
</evidence>
<dbReference type="OrthoDB" id="4060227at2759"/>
<evidence type="ECO:0000313" key="8">
    <source>
        <dbReference type="EMBL" id="KAI6777899.1"/>
    </source>
</evidence>
<comment type="subcellular location">
    <subcellularLocation>
        <location evidence="1">Membrane</location>
        <topology evidence="1">Multi-pass membrane protein</topology>
    </subcellularLocation>
</comment>
<feature type="transmembrane region" description="Helical" evidence="7">
    <location>
        <begin position="455"/>
        <end position="476"/>
    </location>
</feature>
<reference evidence="8" key="1">
    <citation type="journal article" date="2021" name="J Fungi (Basel)">
        <title>Genomic and Metabolomic Analyses of the Marine Fungus Emericellopsis cladophorae: Insights into Saltwater Adaptability Mechanisms and Its Biosynthetic Potential.</title>
        <authorList>
            <person name="Goncalves M.F.M."/>
            <person name="Hilario S."/>
            <person name="Van de Peer Y."/>
            <person name="Esteves A.C."/>
            <person name="Alves A."/>
        </authorList>
    </citation>
    <scope>NUCLEOTIDE SEQUENCE</scope>
    <source>
        <strain evidence="8">MUM 19.33</strain>
    </source>
</reference>
<dbReference type="Proteomes" id="UP001055219">
    <property type="component" value="Unassembled WGS sequence"/>
</dbReference>
<dbReference type="AlphaFoldDB" id="A0A9P9XUZ8"/>
<dbReference type="GO" id="GO:0022857">
    <property type="term" value="F:transmembrane transporter activity"/>
    <property type="evidence" value="ECO:0007669"/>
    <property type="project" value="InterPro"/>
</dbReference>
<dbReference type="RefSeq" id="XP_051358755.1">
    <property type="nucleotide sequence ID" value="XM_051510343.1"/>
</dbReference>
<dbReference type="PANTHER" id="PTHR43791:SF38">
    <property type="entry name" value="MAJOR FACILITATOR SUPERFAMILY (MFS) PROFILE DOMAIN-CONTAINING PROTEIN"/>
    <property type="match status" value="1"/>
</dbReference>
<proteinExistence type="predicted"/>
<dbReference type="Gene3D" id="1.20.1250.20">
    <property type="entry name" value="MFS general substrate transporter like domains"/>
    <property type="match status" value="1"/>
</dbReference>
<dbReference type="GeneID" id="75828073"/>
<evidence type="ECO:0000313" key="9">
    <source>
        <dbReference type="Proteomes" id="UP001055219"/>
    </source>
</evidence>
<evidence type="ECO:0000256" key="4">
    <source>
        <dbReference type="ARBA" id="ARBA00022989"/>
    </source>
</evidence>
<dbReference type="EMBL" id="JAGIXG020000092">
    <property type="protein sequence ID" value="KAI6777899.1"/>
    <property type="molecule type" value="Genomic_DNA"/>
</dbReference>
<protein>
    <recommendedName>
        <fullName evidence="10">Major facilitator superfamily (MFS) profile domain-containing protein</fullName>
    </recommendedName>
</protein>
<name>A0A9P9XUZ8_9HYPO</name>
<evidence type="ECO:0008006" key="10">
    <source>
        <dbReference type="Google" id="ProtNLM"/>
    </source>
</evidence>
<keyword evidence="5 7" id="KW-0472">Membrane</keyword>
<dbReference type="GO" id="GO:0016020">
    <property type="term" value="C:membrane"/>
    <property type="evidence" value="ECO:0007669"/>
    <property type="project" value="UniProtKB-SubCell"/>
</dbReference>
<keyword evidence="4 7" id="KW-1133">Transmembrane helix</keyword>
<sequence length="479" mass="53016">MTHENSPEAAVVETGIGGPVRESTDRGITDAPMASLFEVTKLRNIRSGTGFHKAVAGQPREPDFIDEARVPLEQAESLFNALKGTLNAYLWVGIALTHDSLSSARESSPLLAAAILAVTALHAQDNSSSFDLCYPIFLELVSQSMFQRCHILDDVRGLCIGAFWLSDVSWKLSGLAVRVATELNLHHFRARARQGEVSTHRQGSFMLFARMSPLCGTRASWTFLVRSRRAIASTAKSLVFRILSRVYHTLGLERSRLVANDEFESIRRPNVAHPTTRTRIIIYHHLPRQVTALSHCESTAMDYEKENVSTKEDTLQADTELADAIRSYVVGNTEERKLIFFLGYLICEVPSSMILSRVPPSKYLPSIMLLWGALCAVMAVSNSYGALMSFRFVLRCIESGFFPGVLYLLRCWYTKAELGNRFAIFYTAAVLSGAFGGIVAGAITSNLDMAHGIRGWKWLFIVEGAVALFIYSLNAYGIG</sequence>
<gene>
    <name evidence="8" type="ORF">J7T54_001556</name>
</gene>
<evidence type="ECO:0000256" key="3">
    <source>
        <dbReference type="ARBA" id="ARBA00022692"/>
    </source>
</evidence>
<comment type="caution">
    <text evidence="8">The sequence shown here is derived from an EMBL/GenBank/DDBJ whole genome shotgun (WGS) entry which is preliminary data.</text>
</comment>
<keyword evidence="2" id="KW-0813">Transport</keyword>
<accession>A0A9P9XUZ8</accession>
<evidence type="ECO:0000256" key="7">
    <source>
        <dbReference type="SAM" id="Phobius"/>
    </source>
</evidence>
<evidence type="ECO:0000256" key="6">
    <source>
        <dbReference type="SAM" id="MobiDB-lite"/>
    </source>
</evidence>
<dbReference type="SUPFAM" id="SSF103473">
    <property type="entry name" value="MFS general substrate transporter"/>
    <property type="match status" value="1"/>
</dbReference>
<organism evidence="8 9">
    <name type="scientific">Emericellopsis cladophorae</name>
    <dbReference type="NCBI Taxonomy" id="2686198"/>
    <lineage>
        <taxon>Eukaryota</taxon>
        <taxon>Fungi</taxon>
        <taxon>Dikarya</taxon>
        <taxon>Ascomycota</taxon>
        <taxon>Pezizomycotina</taxon>
        <taxon>Sordariomycetes</taxon>
        <taxon>Hypocreomycetidae</taxon>
        <taxon>Hypocreales</taxon>
        <taxon>Bionectriaceae</taxon>
        <taxon>Emericellopsis</taxon>
    </lineage>
</organism>